<feature type="region of interest" description="Disordered" evidence="12">
    <location>
        <begin position="1"/>
        <end position="126"/>
    </location>
</feature>
<dbReference type="EMBL" id="JAGSXH010000120">
    <property type="protein sequence ID" value="MBS2966080.1"/>
    <property type="molecule type" value="Genomic_DNA"/>
</dbReference>
<name>A0A8J7WSQ5_9ACTN</name>
<keyword evidence="8" id="KW-0299">Galactose metabolism</keyword>
<dbReference type="PANTHER" id="PTHR43725">
    <property type="entry name" value="UDP-GLUCOSE 4-EPIMERASE"/>
    <property type="match status" value="1"/>
</dbReference>
<feature type="compositionally biased region" description="Basic residues" evidence="12">
    <location>
        <begin position="91"/>
        <end position="107"/>
    </location>
</feature>
<comment type="catalytic activity">
    <reaction evidence="1">
        <text>UDP-alpha-D-glucose = UDP-alpha-D-galactose</text>
        <dbReference type="Rhea" id="RHEA:22168"/>
        <dbReference type="ChEBI" id="CHEBI:58885"/>
        <dbReference type="ChEBI" id="CHEBI:66914"/>
        <dbReference type="EC" id="5.1.3.2"/>
    </reaction>
</comment>
<dbReference type="PANTHER" id="PTHR43725:SF47">
    <property type="entry name" value="UDP-GLUCOSE 4-EPIMERASE"/>
    <property type="match status" value="1"/>
</dbReference>
<keyword evidence="8" id="KW-0119">Carbohydrate metabolism</keyword>
<comment type="cofactor">
    <cofactor evidence="2">
        <name>NAD(+)</name>
        <dbReference type="ChEBI" id="CHEBI:57540"/>
    </cofactor>
</comment>
<dbReference type="NCBIfam" id="TIGR01179">
    <property type="entry name" value="galE"/>
    <property type="match status" value="1"/>
</dbReference>
<dbReference type="InterPro" id="IPR005886">
    <property type="entry name" value="UDP_G4E"/>
</dbReference>
<dbReference type="UniPathway" id="UPA00214"/>
<keyword evidence="15" id="KW-1185">Reference proteome</keyword>
<proteinExistence type="inferred from homology"/>
<feature type="domain" description="NAD-dependent epimerase/dehydratase" evidence="13">
    <location>
        <begin position="158"/>
        <end position="404"/>
    </location>
</feature>
<evidence type="ECO:0000256" key="3">
    <source>
        <dbReference type="ARBA" id="ARBA00004947"/>
    </source>
</evidence>
<dbReference type="GO" id="GO:0005829">
    <property type="term" value="C:cytosol"/>
    <property type="evidence" value="ECO:0007669"/>
    <property type="project" value="TreeGrafter"/>
</dbReference>
<organism evidence="14 15">
    <name type="scientific">Actinocrinis puniceicyclus</name>
    <dbReference type="NCBI Taxonomy" id="977794"/>
    <lineage>
        <taxon>Bacteria</taxon>
        <taxon>Bacillati</taxon>
        <taxon>Actinomycetota</taxon>
        <taxon>Actinomycetes</taxon>
        <taxon>Catenulisporales</taxon>
        <taxon>Actinospicaceae</taxon>
        <taxon>Actinocrinis</taxon>
    </lineage>
</organism>
<evidence type="ECO:0000256" key="2">
    <source>
        <dbReference type="ARBA" id="ARBA00001911"/>
    </source>
</evidence>
<evidence type="ECO:0000256" key="10">
    <source>
        <dbReference type="ARBA" id="ARBA00031367"/>
    </source>
</evidence>
<comment type="caution">
    <text evidence="14">The sequence shown here is derived from an EMBL/GenBank/DDBJ whole genome shotgun (WGS) entry which is preliminary data.</text>
</comment>
<evidence type="ECO:0000256" key="6">
    <source>
        <dbReference type="ARBA" id="ARBA00018569"/>
    </source>
</evidence>
<dbReference type="InterPro" id="IPR001509">
    <property type="entry name" value="Epimerase_deHydtase"/>
</dbReference>
<dbReference type="Pfam" id="PF01370">
    <property type="entry name" value="Epimerase"/>
    <property type="match status" value="1"/>
</dbReference>
<dbReference type="GO" id="GO:0003978">
    <property type="term" value="F:UDP-glucose 4-epimerase activity"/>
    <property type="evidence" value="ECO:0007669"/>
    <property type="project" value="UniProtKB-EC"/>
</dbReference>
<evidence type="ECO:0000256" key="9">
    <source>
        <dbReference type="ARBA" id="ARBA00023235"/>
    </source>
</evidence>
<dbReference type="AlphaFoldDB" id="A0A8J7WSQ5"/>
<dbReference type="SUPFAM" id="SSF51735">
    <property type="entry name" value="NAD(P)-binding Rossmann-fold domains"/>
    <property type="match status" value="1"/>
</dbReference>
<gene>
    <name evidence="14" type="primary">galE</name>
    <name evidence="14" type="ORF">KGA66_23750</name>
</gene>
<evidence type="ECO:0000313" key="14">
    <source>
        <dbReference type="EMBL" id="MBS2966080.1"/>
    </source>
</evidence>
<feature type="compositionally biased region" description="Basic and acidic residues" evidence="12">
    <location>
        <begin position="71"/>
        <end position="83"/>
    </location>
</feature>
<feature type="compositionally biased region" description="Low complexity" evidence="12">
    <location>
        <begin position="108"/>
        <end position="122"/>
    </location>
</feature>
<evidence type="ECO:0000313" key="15">
    <source>
        <dbReference type="Proteomes" id="UP000677913"/>
    </source>
</evidence>
<comment type="similarity">
    <text evidence="4">Belongs to the NAD(P)-dependent epimerase/dehydratase family.</text>
</comment>
<feature type="compositionally biased region" description="Basic and acidic residues" evidence="12">
    <location>
        <begin position="505"/>
        <end position="514"/>
    </location>
</feature>
<feature type="region of interest" description="Disordered" evidence="12">
    <location>
        <begin position="494"/>
        <end position="541"/>
    </location>
</feature>
<dbReference type="Proteomes" id="UP000677913">
    <property type="component" value="Unassembled WGS sequence"/>
</dbReference>
<keyword evidence="9 14" id="KW-0413">Isomerase</keyword>
<feature type="compositionally biased region" description="Basic and acidic residues" evidence="12">
    <location>
        <begin position="9"/>
        <end position="19"/>
    </location>
</feature>
<keyword evidence="7" id="KW-0520">NAD</keyword>
<dbReference type="GO" id="GO:0006012">
    <property type="term" value="P:galactose metabolic process"/>
    <property type="evidence" value="ECO:0007669"/>
    <property type="project" value="UniProtKB-UniPathway"/>
</dbReference>
<dbReference type="Gene3D" id="3.90.25.10">
    <property type="entry name" value="UDP-galactose 4-epimerase, domain 1"/>
    <property type="match status" value="1"/>
</dbReference>
<evidence type="ECO:0000256" key="12">
    <source>
        <dbReference type="SAM" id="MobiDB-lite"/>
    </source>
</evidence>
<protein>
    <recommendedName>
        <fullName evidence="6">UDP-glucose 4-epimerase</fullName>
        <ecNumber evidence="5">5.1.3.2</ecNumber>
    </recommendedName>
    <alternativeName>
        <fullName evidence="11">Galactowaldenase</fullName>
    </alternativeName>
    <alternativeName>
        <fullName evidence="10">UDP-galactose 4-epimerase</fullName>
    </alternativeName>
</protein>
<accession>A0A8J7WSQ5</accession>
<evidence type="ECO:0000256" key="11">
    <source>
        <dbReference type="ARBA" id="ARBA00033067"/>
    </source>
</evidence>
<dbReference type="InterPro" id="IPR036291">
    <property type="entry name" value="NAD(P)-bd_dom_sf"/>
</dbReference>
<dbReference type="CDD" id="cd05247">
    <property type="entry name" value="UDP_G4E_1_SDR_e"/>
    <property type="match status" value="1"/>
</dbReference>
<evidence type="ECO:0000256" key="4">
    <source>
        <dbReference type="ARBA" id="ARBA00007637"/>
    </source>
</evidence>
<sequence>MALRGARGARRDLQRDPAAPDHVQGHAQEPGRHAGPARPAHVPLPGVQPRALRRGDLRRATGQGLRVRTPVHHERTDLRDGLRQRAAAPHARSRPIRRRAHAGRVPHRPAATRPRAADPGAGRPRRHPLRALLHQRSQSLITRPGGQTRVNTQAAPIILVTGGAGFIGSHTCVELLEHGHQVVVVDDHSNSSPAALARVEKTAGRPLLAAYRMDVRDTAGLDRVFRTHRFDAVVHFAALKSVRESVQIPLDYYDVNLGAMVSLLRAMHAHKVNRLVFSSSCSIYGEAKKLPLDEGRPAAPTNPYARSKWMCELMAGDLCRAWPEFAVLALRYFNPVGAHPGGLLGEDPRGVPGNVMPFAMQVAVGRREKLSVFGGDYATPDGTAVRDFIHVVDVADGHRVALRELGVDPDRPLGPAPAGLQVLNLGTGVGTSVLELVAEIERASGRAVPYEIVERQPGDVTRLVASAAAVERAWGWRTTRDVADMCADAWRFQKANPDGYGAPDGVRDGARDGDGDGEPDGGGEPGITAPSVAGAVSGPPK</sequence>
<comment type="pathway">
    <text evidence="3">Carbohydrate metabolism; galactose metabolism.</text>
</comment>
<reference evidence="14" key="1">
    <citation type="submission" date="2021-04" db="EMBL/GenBank/DDBJ databases">
        <title>Genome based classification of Actinospica acidithermotolerans sp. nov., an actinobacterium isolated from an Indonesian hot spring.</title>
        <authorList>
            <person name="Kusuma A.B."/>
            <person name="Putra K.E."/>
            <person name="Nafisah S."/>
            <person name="Loh J."/>
            <person name="Nouioui I."/>
            <person name="Goodfellow M."/>
        </authorList>
    </citation>
    <scope>NUCLEOTIDE SEQUENCE</scope>
    <source>
        <strain evidence="14">DSM 45618</strain>
    </source>
</reference>
<evidence type="ECO:0000256" key="1">
    <source>
        <dbReference type="ARBA" id="ARBA00000083"/>
    </source>
</evidence>
<evidence type="ECO:0000256" key="7">
    <source>
        <dbReference type="ARBA" id="ARBA00023027"/>
    </source>
</evidence>
<evidence type="ECO:0000256" key="5">
    <source>
        <dbReference type="ARBA" id="ARBA00013189"/>
    </source>
</evidence>
<dbReference type="EC" id="5.1.3.2" evidence="5"/>
<dbReference type="Gene3D" id="3.40.50.720">
    <property type="entry name" value="NAD(P)-binding Rossmann-like Domain"/>
    <property type="match status" value="1"/>
</dbReference>
<evidence type="ECO:0000259" key="13">
    <source>
        <dbReference type="Pfam" id="PF01370"/>
    </source>
</evidence>
<evidence type="ECO:0000256" key="8">
    <source>
        <dbReference type="ARBA" id="ARBA00023144"/>
    </source>
</evidence>